<dbReference type="HOGENOM" id="CLU_1823400_0_0_6"/>
<name>A0A099CUI3_9GAMM</name>
<dbReference type="EMBL" id="JROI01000011">
    <property type="protein sequence ID" value="KGI77439.1"/>
    <property type="molecule type" value="Genomic_DNA"/>
</dbReference>
<dbReference type="STRING" id="1543381.LF63_0108760"/>
<proteinExistence type="predicted"/>
<dbReference type="AlphaFoldDB" id="A0A099CUI3"/>
<keyword evidence="2" id="KW-1185">Reference proteome</keyword>
<gene>
    <name evidence="1" type="ORF">LF63_0108760</name>
</gene>
<protein>
    <submittedName>
        <fullName evidence="1">Uncharacterized protein</fullName>
    </submittedName>
</protein>
<reference evidence="1 2" key="1">
    <citation type="submission" date="2014-09" db="EMBL/GenBank/DDBJ databases">
        <title>Xanthomonadaceae 3.5X direct submission.</title>
        <authorList>
            <person name="Fang T."/>
            <person name="Wang H."/>
        </authorList>
    </citation>
    <scope>NUCLEOTIDE SEQUENCE [LARGE SCALE GENOMIC DNA]</scope>
    <source>
        <strain evidence="1 2">3.5X</strain>
    </source>
</reference>
<accession>A0A099CUI3</accession>
<evidence type="ECO:0000313" key="1">
    <source>
        <dbReference type="EMBL" id="KGI77439.1"/>
    </source>
</evidence>
<comment type="caution">
    <text evidence="1">The sequence shown here is derived from an EMBL/GenBank/DDBJ whole genome shotgun (WGS) entry which is preliminary data.</text>
</comment>
<organism evidence="1 2">
    <name type="scientific">Oleiagrimonas soli</name>
    <dbReference type="NCBI Taxonomy" id="1543381"/>
    <lineage>
        <taxon>Bacteria</taxon>
        <taxon>Pseudomonadati</taxon>
        <taxon>Pseudomonadota</taxon>
        <taxon>Gammaproteobacteria</taxon>
        <taxon>Lysobacterales</taxon>
        <taxon>Rhodanobacteraceae</taxon>
        <taxon>Oleiagrimonas</taxon>
    </lineage>
</organism>
<dbReference type="Proteomes" id="UP000029708">
    <property type="component" value="Unassembled WGS sequence"/>
</dbReference>
<sequence>MLKRTLIGLVLLGAFLLWHFGRNATMPSLALEAAMAPPASATSVTFKSGSWACTAEEFKLQVHQHQRYYASPVVIRMAGNGPPQFCREINANHGYALISGAAGTVPCPDHSCVAFRADVQLKGRTYPWVLYAPNSFIASTN</sequence>
<evidence type="ECO:0000313" key="2">
    <source>
        <dbReference type="Proteomes" id="UP000029708"/>
    </source>
</evidence>